<evidence type="ECO:0000313" key="8">
    <source>
        <dbReference type="EMBL" id="QAZ66702.1"/>
    </source>
</evidence>
<dbReference type="EMBL" id="CP026538">
    <property type="protein sequence ID" value="QAZ66702.1"/>
    <property type="molecule type" value="Genomic_DNA"/>
</dbReference>
<reference evidence="8 9" key="1">
    <citation type="submission" date="2018-02" db="EMBL/GenBank/DDBJ databases">
        <title>Genome sequence of Desulfovibrio carbinolicus DSM 3852.</title>
        <authorList>
            <person name="Wilbanks E."/>
            <person name="Skennerton C.T."/>
            <person name="Orphan V.J."/>
        </authorList>
    </citation>
    <scope>NUCLEOTIDE SEQUENCE [LARGE SCALE GENOMIC DNA]</scope>
    <source>
        <strain evidence="8 9">DSM 3852</strain>
    </source>
</reference>
<proteinExistence type="inferred from homology"/>
<dbReference type="GO" id="GO:0071555">
    <property type="term" value="P:cell wall organization"/>
    <property type="evidence" value="ECO:0007669"/>
    <property type="project" value="UniProtKB-KW"/>
</dbReference>
<dbReference type="EC" id="4.2.2.29" evidence="7"/>
<comment type="similarity">
    <text evidence="7">Belongs to the transglycosylase MltG family.</text>
</comment>
<dbReference type="AlphaFoldDB" id="A0A4V0YQL3"/>
<dbReference type="RefSeq" id="WP_129350305.1">
    <property type="nucleotide sequence ID" value="NZ_CP026538.1"/>
</dbReference>
<dbReference type="Gene3D" id="3.30.1490.480">
    <property type="entry name" value="Endolytic murein transglycosylase"/>
    <property type="match status" value="1"/>
</dbReference>
<keyword evidence="6 7" id="KW-0961">Cell wall biogenesis/degradation</keyword>
<feature type="site" description="Important for catalytic activity" evidence="7">
    <location>
        <position position="218"/>
    </location>
</feature>
<evidence type="ECO:0000256" key="3">
    <source>
        <dbReference type="ARBA" id="ARBA00022989"/>
    </source>
</evidence>
<dbReference type="OrthoDB" id="9814591at2"/>
<name>A0A4V0YQL3_9BACT</name>
<dbReference type="CDD" id="cd08010">
    <property type="entry name" value="MltG_like"/>
    <property type="match status" value="1"/>
</dbReference>
<comment type="catalytic activity">
    <reaction evidence="7">
        <text>a peptidoglycan chain = a peptidoglycan chain with N-acetyl-1,6-anhydromuramyl-[peptide] at the reducing end + a peptidoglycan chain with N-acetylglucosamine at the non-reducing end.</text>
        <dbReference type="EC" id="4.2.2.29"/>
    </reaction>
</comment>
<accession>A0A4V0YQL3</accession>
<keyword evidence="4 7" id="KW-0472">Membrane</keyword>
<keyword evidence="5 7" id="KW-0456">Lyase</keyword>
<evidence type="ECO:0000256" key="1">
    <source>
        <dbReference type="ARBA" id="ARBA00022475"/>
    </source>
</evidence>
<gene>
    <name evidence="7 8" type="primary">mltG</name>
    <name evidence="8" type="ORF">C3Y92_05370</name>
</gene>
<dbReference type="GO" id="GO:0008932">
    <property type="term" value="F:lytic endotransglycosylase activity"/>
    <property type="evidence" value="ECO:0007669"/>
    <property type="project" value="UniProtKB-UniRule"/>
</dbReference>
<dbReference type="PANTHER" id="PTHR30518:SF2">
    <property type="entry name" value="ENDOLYTIC MUREIN TRANSGLYCOSYLASE"/>
    <property type="match status" value="1"/>
</dbReference>
<evidence type="ECO:0000256" key="6">
    <source>
        <dbReference type="ARBA" id="ARBA00023316"/>
    </source>
</evidence>
<comment type="function">
    <text evidence="7">Functions as a peptidoglycan terminase that cleaves nascent peptidoglycan strands endolytically to terminate their elongation.</text>
</comment>
<evidence type="ECO:0000313" key="9">
    <source>
        <dbReference type="Proteomes" id="UP000293296"/>
    </source>
</evidence>
<dbReference type="GO" id="GO:0009252">
    <property type="term" value="P:peptidoglycan biosynthetic process"/>
    <property type="evidence" value="ECO:0007669"/>
    <property type="project" value="UniProtKB-UniRule"/>
</dbReference>
<organism evidence="8 9">
    <name type="scientific">Solidesulfovibrio carbinolicus</name>
    <dbReference type="NCBI Taxonomy" id="296842"/>
    <lineage>
        <taxon>Bacteria</taxon>
        <taxon>Pseudomonadati</taxon>
        <taxon>Thermodesulfobacteriota</taxon>
        <taxon>Desulfovibrionia</taxon>
        <taxon>Desulfovibrionales</taxon>
        <taxon>Desulfovibrionaceae</taxon>
        <taxon>Solidesulfovibrio</taxon>
    </lineage>
</organism>
<dbReference type="NCBIfam" id="TIGR00247">
    <property type="entry name" value="endolytic transglycosylase MltG"/>
    <property type="match status" value="1"/>
</dbReference>
<dbReference type="HAMAP" id="MF_02065">
    <property type="entry name" value="MltG"/>
    <property type="match status" value="1"/>
</dbReference>
<dbReference type="InterPro" id="IPR003770">
    <property type="entry name" value="MLTG-like"/>
</dbReference>
<dbReference type="GO" id="GO:0005886">
    <property type="term" value="C:plasma membrane"/>
    <property type="evidence" value="ECO:0007669"/>
    <property type="project" value="UniProtKB-UniRule"/>
</dbReference>
<evidence type="ECO:0000256" key="7">
    <source>
        <dbReference type="HAMAP-Rule" id="MF_02065"/>
    </source>
</evidence>
<keyword evidence="1 7" id="KW-1003">Cell membrane</keyword>
<protein>
    <recommendedName>
        <fullName evidence="7">Endolytic murein transglycosylase</fullName>
        <ecNumber evidence="7">4.2.2.29</ecNumber>
    </recommendedName>
    <alternativeName>
        <fullName evidence="7">Peptidoglycan lytic transglycosylase</fullName>
    </alternativeName>
    <alternativeName>
        <fullName evidence="7">Peptidoglycan polymerization terminase</fullName>
    </alternativeName>
</protein>
<keyword evidence="9" id="KW-1185">Reference proteome</keyword>
<dbReference type="Proteomes" id="UP000293296">
    <property type="component" value="Chromosome"/>
</dbReference>
<sequence>MFRAILLGFLIVLVVLGGTIGYKAYEFLAVPPQTPGQNKIVLIEPGQNLDAVANMLVAEGVLRDADGFKLLAKFLDKGGRVKAGEFEVSTGWTPQKLLDYLTTAKGVQHKLAAPEGLTMRQIARLAEDAGLCSAAAFLRAARDPELLKKYNIPAESAEGFLFPNTYLFTRKRGDDGTYVVEAMLKEFWKQAEALWPGEKPAGQKLLAFVTMASIVEKETGVDAERTRVAGVFANRLAKGMLLQTDPTIIYGLGEKFTGNLTRAHLEDAANPYNTYTRPGLPPGPICSPGLKSLQAVANPENHEFYYFVATGEGEHKFSKTLDEHINAVNKYQRGRGKKDDGKGKP</sequence>
<keyword evidence="2 7" id="KW-0812">Transmembrane</keyword>
<keyword evidence="3 7" id="KW-1133">Transmembrane helix</keyword>
<dbReference type="Gene3D" id="3.30.160.60">
    <property type="entry name" value="Classic Zinc Finger"/>
    <property type="match status" value="1"/>
</dbReference>
<evidence type="ECO:0000256" key="5">
    <source>
        <dbReference type="ARBA" id="ARBA00023239"/>
    </source>
</evidence>
<evidence type="ECO:0000256" key="4">
    <source>
        <dbReference type="ARBA" id="ARBA00023136"/>
    </source>
</evidence>
<dbReference type="KEGG" id="dcb:C3Y92_05370"/>
<dbReference type="Pfam" id="PF02618">
    <property type="entry name" value="YceG"/>
    <property type="match status" value="1"/>
</dbReference>
<dbReference type="PANTHER" id="PTHR30518">
    <property type="entry name" value="ENDOLYTIC MUREIN TRANSGLYCOSYLASE"/>
    <property type="match status" value="1"/>
</dbReference>
<evidence type="ECO:0000256" key="2">
    <source>
        <dbReference type="ARBA" id="ARBA00022692"/>
    </source>
</evidence>